<dbReference type="PANTHER" id="PTHR47926:SF432">
    <property type="entry name" value="(WILD MALAYSIAN BANANA) HYPOTHETICAL PROTEIN"/>
    <property type="match status" value="1"/>
</dbReference>
<dbReference type="Pfam" id="PF20431">
    <property type="entry name" value="E_motif"/>
    <property type="match status" value="1"/>
</dbReference>
<dbReference type="GO" id="GO:0009451">
    <property type="term" value="P:RNA modification"/>
    <property type="evidence" value="ECO:0007669"/>
    <property type="project" value="InterPro"/>
</dbReference>
<feature type="repeat" description="PPR" evidence="2">
    <location>
        <begin position="242"/>
        <end position="272"/>
    </location>
</feature>
<dbReference type="InterPro" id="IPR002885">
    <property type="entry name" value="PPR_rpt"/>
</dbReference>
<proteinExistence type="predicted"/>
<dbReference type="Pfam" id="PF01535">
    <property type="entry name" value="PPR"/>
    <property type="match status" value="4"/>
</dbReference>
<keyword evidence="5" id="KW-1185">Reference proteome</keyword>
<evidence type="ECO:0000256" key="1">
    <source>
        <dbReference type="ARBA" id="ARBA00022737"/>
    </source>
</evidence>
<feature type="transmembrane region" description="Helical" evidence="3">
    <location>
        <begin position="12"/>
        <end position="33"/>
    </location>
</feature>
<evidence type="ECO:0000256" key="3">
    <source>
        <dbReference type="SAM" id="Phobius"/>
    </source>
</evidence>
<keyword evidence="1" id="KW-0677">Repeat</keyword>
<name>A0A834Z0Q8_TETSI</name>
<dbReference type="NCBIfam" id="TIGR00756">
    <property type="entry name" value="PPR"/>
    <property type="match status" value="5"/>
</dbReference>
<dbReference type="FunFam" id="1.25.40.10:FF:000242">
    <property type="entry name" value="Pentatricopeptide repeat-containing protein"/>
    <property type="match status" value="1"/>
</dbReference>
<dbReference type="GO" id="GO:0003723">
    <property type="term" value="F:RNA binding"/>
    <property type="evidence" value="ECO:0007669"/>
    <property type="project" value="InterPro"/>
</dbReference>
<feature type="repeat" description="PPR" evidence="2">
    <location>
        <begin position="40"/>
        <end position="74"/>
    </location>
</feature>
<dbReference type="EMBL" id="JABCRI010000012">
    <property type="protein sequence ID" value="KAF8395963.1"/>
    <property type="molecule type" value="Genomic_DNA"/>
</dbReference>
<feature type="repeat" description="PPR" evidence="2">
    <location>
        <begin position="273"/>
        <end position="307"/>
    </location>
</feature>
<dbReference type="InterPro" id="IPR011990">
    <property type="entry name" value="TPR-like_helical_dom_sf"/>
</dbReference>
<evidence type="ECO:0000313" key="4">
    <source>
        <dbReference type="EMBL" id="KAF8395963.1"/>
    </source>
</evidence>
<dbReference type="AlphaFoldDB" id="A0A834Z0Q8"/>
<dbReference type="Proteomes" id="UP000655225">
    <property type="component" value="Unassembled WGS sequence"/>
</dbReference>
<keyword evidence="3" id="KW-0812">Transmembrane</keyword>
<dbReference type="SUPFAM" id="SSF48452">
    <property type="entry name" value="TPR-like"/>
    <property type="match status" value="1"/>
</dbReference>
<dbReference type="InterPro" id="IPR046848">
    <property type="entry name" value="E_motif"/>
</dbReference>
<keyword evidence="3" id="KW-1133">Transmembrane helix</keyword>
<keyword evidence="3" id="KW-0472">Membrane</keyword>
<dbReference type="OrthoDB" id="185373at2759"/>
<comment type="caution">
    <text evidence="4">The sequence shown here is derived from an EMBL/GenBank/DDBJ whole genome shotgun (WGS) entry which is preliminary data.</text>
</comment>
<dbReference type="InterPro" id="IPR046960">
    <property type="entry name" value="PPR_At4g14850-like_plant"/>
</dbReference>
<dbReference type="PROSITE" id="PS51375">
    <property type="entry name" value="PPR"/>
    <property type="match status" value="4"/>
</dbReference>
<dbReference type="FunFam" id="1.25.40.10:FF:000348">
    <property type="entry name" value="Pentatricopeptide repeat-containing protein chloroplastic"/>
    <property type="match status" value="1"/>
</dbReference>
<sequence length="503" mass="56784">MVPRGLDQNNFLLSKFIGTCSLLGFANYGYLVFTNKTHPDVYLYNTMIKGLSQTHSAKEAILLFNTIQSSGFRPDTYSFPFVLKAVIHLSAIELGREIHGQTIRFGLDSDVHVVTGLIQMYSVLAGICDARRLFDGMPLRDVVSWNAMVAGYAKVGDVDNARALFERMPERNVISWTAVIAGYAQMNRPNEAVTVFRRMQLEDVEPDEIAMLAALSACAHLGALELGEWIHNYIDKRGLNKIVPLTNALIDMYAKSGNIKKALEVFEKMKHRSVITWTTMIAGLALHGLGIEAMEMFYRMENARVKPNEVTFIAILSACSHVGLVDMGRRYFKCMSTQYQITQKIEHYGCMIDLLGRAGYLQEAQELVRGMPYEANGAVWGSLLAASRIHGDVELGECALRHLIEVEPHNSGNYTLLSNIYAAHGRWHEVGMVRKVMRDNRVKKMPGGSSIEVNNRVHEFIVGDKSHLQYERIYEVLYEMNWHLKMAEYVPKERGCLLEYVEG</sequence>
<gene>
    <name evidence="4" type="ORF">HHK36_017574</name>
</gene>
<dbReference type="Gene3D" id="1.25.40.10">
    <property type="entry name" value="Tetratricopeptide repeat domain"/>
    <property type="match status" value="3"/>
</dbReference>
<reference evidence="4 5" key="1">
    <citation type="submission" date="2020-04" db="EMBL/GenBank/DDBJ databases">
        <title>Plant Genome Project.</title>
        <authorList>
            <person name="Zhang R.-G."/>
        </authorList>
    </citation>
    <scope>NUCLEOTIDE SEQUENCE [LARGE SCALE GENOMIC DNA]</scope>
    <source>
        <strain evidence="4">YNK0</strain>
        <tissue evidence="4">Leaf</tissue>
    </source>
</reference>
<evidence type="ECO:0000313" key="5">
    <source>
        <dbReference type="Proteomes" id="UP000655225"/>
    </source>
</evidence>
<organism evidence="4 5">
    <name type="scientific">Tetracentron sinense</name>
    <name type="common">Spur-leaf</name>
    <dbReference type="NCBI Taxonomy" id="13715"/>
    <lineage>
        <taxon>Eukaryota</taxon>
        <taxon>Viridiplantae</taxon>
        <taxon>Streptophyta</taxon>
        <taxon>Embryophyta</taxon>
        <taxon>Tracheophyta</taxon>
        <taxon>Spermatophyta</taxon>
        <taxon>Magnoliopsida</taxon>
        <taxon>Trochodendrales</taxon>
        <taxon>Trochodendraceae</taxon>
        <taxon>Tetracentron</taxon>
    </lineage>
</organism>
<dbReference type="OMA" id="HRSVITW"/>
<evidence type="ECO:0000256" key="2">
    <source>
        <dbReference type="PROSITE-ProRule" id="PRU00708"/>
    </source>
</evidence>
<protein>
    <submittedName>
        <fullName evidence="4">Uncharacterized protein</fullName>
    </submittedName>
</protein>
<accession>A0A834Z0Q8</accession>
<feature type="repeat" description="PPR" evidence="2">
    <location>
        <begin position="141"/>
        <end position="175"/>
    </location>
</feature>
<dbReference type="PANTHER" id="PTHR47926">
    <property type="entry name" value="PENTATRICOPEPTIDE REPEAT-CONTAINING PROTEIN"/>
    <property type="match status" value="1"/>
</dbReference>
<dbReference type="Pfam" id="PF13041">
    <property type="entry name" value="PPR_2"/>
    <property type="match status" value="2"/>
</dbReference>